<keyword evidence="2 5" id="KW-0813">Transport</keyword>
<dbReference type="InterPro" id="IPR006127">
    <property type="entry name" value="ZnuA-like"/>
</dbReference>
<dbReference type="PROSITE" id="PS51257">
    <property type="entry name" value="PROKAR_LIPOPROTEIN"/>
    <property type="match status" value="1"/>
</dbReference>
<protein>
    <submittedName>
        <fullName evidence="7">Anchored repeat ABC transporter, substrate-binding protein</fullName>
    </submittedName>
</protein>
<dbReference type="RefSeq" id="WP_139466167.1">
    <property type="nucleotide sequence ID" value="NZ_VDHJ01000012.1"/>
</dbReference>
<dbReference type="Pfam" id="PF01297">
    <property type="entry name" value="ZnuA"/>
    <property type="match status" value="2"/>
</dbReference>
<dbReference type="InterPro" id="IPR006129">
    <property type="entry name" value="AdhesinB"/>
</dbReference>
<comment type="similarity">
    <text evidence="5">Belongs to the bacterial solute-binding protein 9 family.</text>
</comment>
<reference evidence="7 8" key="1">
    <citation type="submission" date="2019-06" db="EMBL/GenBank/DDBJ databases">
        <authorList>
            <person name="Li J."/>
        </authorList>
    </citation>
    <scope>NUCLEOTIDE SEQUENCE [LARGE SCALE GENOMIC DNA]</scope>
    <source>
        <strain evidence="7 8">LMG 28165</strain>
    </source>
</reference>
<gene>
    <name evidence="7" type="ORF">FHE74_08910</name>
</gene>
<evidence type="ECO:0000256" key="6">
    <source>
        <dbReference type="SAM" id="SignalP"/>
    </source>
</evidence>
<dbReference type="GO" id="GO:0030001">
    <property type="term" value="P:metal ion transport"/>
    <property type="evidence" value="ECO:0007669"/>
    <property type="project" value="InterPro"/>
</dbReference>
<keyword evidence="3" id="KW-0479">Metal-binding</keyword>
<dbReference type="InterPro" id="IPR022434">
    <property type="entry name" value="ABC_LPXTG_lipo_actinobac"/>
</dbReference>
<dbReference type="InterPro" id="IPR022435">
    <property type="entry name" value="Surface-anchored_actinobac"/>
</dbReference>
<evidence type="ECO:0000256" key="3">
    <source>
        <dbReference type="ARBA" id="ARBA00022723"/>
    </source>
</evidence>
<comment type="caution">
    <text evidence="7">The sequence shown here is derived from an EMBL/GenBank/DDBJ whole genome shotgun (WGS) entry which is preliminary data.</text>
</comment>
<dbReference type="NCBIfam" id="NF038134">
    <property type="entry name" value="choice_anch_M"/>
    <property type="match status" value="1"/>
</dbReference>
<dbReference type="OrthoDB" id="9810636at2"/>
<dbReference type="GO" id="GO:0030313">
    <property type="term" value="C:cell envelope"/>
    <property type="evidence" value="ECO:0007669"/>
    <property type="project" value="UniProtKB-SubCell"/>
</dbReference>
<dbReference type="SUPFAM" id="SSF53807">
    <property type="entry name" value="Helical backbone' metal receptor"/>
    <property type="match status" value="1"/>
</dbReference>
<keyword evidence="8" id="KW-1185">Reference proteome</keyword>
<dbReference type="GO" id="GO:0007155">
    <property type="term" value="P:cell adhesion"/>
    <property type="evidence" value="ECO:0007669"/>
    <property type="project" value="InterPro"/>
</dbReference>
<dbReference type="GO" id="GO:0046872">
    <property type="term" value="F:metal ion binding"/>
    <property type="evidence" value="ECO:0007669"/>
    <property type="project" value="UniProtKB-KW"/>
</dbReference>
<accession>A0A5C4U1Z7</accession>
<comment type="subcellular location">
    <subcellularLocation>
        <location evidence="1">Cell envelope</location>
    </subcellularLocation>
</comment>
<evidence type="ECO:0000256" key="1">
    <source>
        <dbReference type="ARBA" id="ARBA00004196"/>
    </source>
</evidence>
<dbReference type="NCBIfam" id="TIGR03772">
    <property type="entry name" value="anch_rpt_subst"/>
    <property type="match status" value="1"/>
</dbReference>
<evidence type="ECO:0000256" key="2">
    <source>
        <dbReference type="ARBA" id="ARBA00022448"/>
    </source>
</evidence>
<dbReference type="Proteomes" id="UP000312032">
    <property type="component" value="Unassembled WGS sequence"/>
</dbReference>
<name>A0A5C4U1Z7_9CORY</name>
<dbReference type="PANTHER" id="PTHR42953">
    <property type="entry name" value="HIGH-AFFINITY ZINC UPTAKE SYSTEM PROTEIN ZNUA-RELATED"/>
    <property type="match status" value="1"/>
</dbReference>
<dbReference type="Gene3D" id="3.40.50.1980">
    <property type="entry name" value="Nitrogenase molybdenum iron protein domain"/>
    <property type="match status" value="2"/>
</dbReference>
<dbReference type="EMBL" id="VDHJ01000012">
    <property type="protein sequence ID" value="TNL95706.1"/>
    <property type="molecule type" value="Genomic_DNA"/>
</dbReference>
<organism evidence="7 8">
    <name type="scientific">Corynebacterium tapiri</name>
    <dbReference type="NCBI Taxonomy" id="1448266"/>
    <lineage>
        <taxon>Bacteria</taxon>
        <taxon>Bacillati</taxon>
        <taxon>Actinomycetota</taxon>
        <taxon>Actinomycetes</taxon>
        <taxon>Mycobacteriales</taxon>
        <taxon>Corynebacteriaceae</taxon>
        <taxon>Corynebacterium</taxon>
    </lineage>
</organism>
<dbReference type="InterPro" id="IPR050492">
    <property type="entry name" value="Bact_metal-bind_prot9"/>
</dbReference>
<feature type="signal peptide" evidence="6">
    <location>
        <begin position="1"/>
        <end position="22"/>
    </location>
</feature>
<keyword evidence="4 6" id="KW-0732">Signal</keyword>
<evidence type="ECO:0000256" key="4">
    <source>
        <dbReference type="ARBA" id="ARBA00022729"/>
    </source>
</evidence>
<dbReference type="AlphaFoldDB" id="A0A5C4U1Z7"/>
<evidence type="ECO:0000256" key="5">
    <source>
        <dbReference type="RuleBase" id="RU003512"/>
    </source>
</evidence>
<feature type="chain" id="PRO_5038591819" evidence="6">
    <location>
        <begin position="23"/>
        <end position="486"/>
    </location>
</feature>
<proteinExistence type="inferred from homology"/>
<dbReference type="NCBIfam" id="TIGR03769">
    <property type="entry name" value="P_ac_wall_RPT"/>
    <property type="match status" value="1"/>
</dbReference>
<dbReference type="PRINTS" id="PR00690">
    <property type="entry name" value="ADHESNFAMILY"/>
</dbReference>
<sequence length="486" mass="52423">MKYRGLIATGCALALAGCSSNAELPQRADGVTDVVATTSILADMAKNVAGDRARVTSLVPAGADPHSYEPSLRDVRAVANADVVLANHLLLEDQSVMNTVNEASLDTAHVVKVAETAERYGASLIPLVEDVTLDTPWLGARVIGDIPAGERAVDLVFTDVSGPGDMSAFLTGTFGQPQPYVNTADGLDSRDLIRLPPNAHTHMSWSFTKPGRYEATVEARVGDRVVAHDVVRFAVGVEPGEASIREGHVDVAADLEANQVGVRTDDGKLVHDVIEVPARALQNIPNEPAYRFMGRPGTEVYILPQAVLGKHVHGEIDPHAWHDMRNAKAYVQVIRDELMSADPAGAEEYRRNAQDYLNRIDAVDAQVTHTIYEIPRERRQLVTTHDGYAYLGKAYELNVAGFVSPNPAVEPSARDVVALTRTLEGLKVPAVFLEPSEASRPGTLKEIADQLGVRVCTIHGDTLGPDVPTYLDLMTTNANELKECLS</sequence>
<evidence type="ECO:0000313" key="8">
    <source>
        <dbReference type="Proteomes" id="UP000312032"/>
    </source>
</evidence>
<dbReference type="PANTHER" id="PTHR42953:SF1">
    <property type="entry name" value="METAL-BINDING PROTEIN HI_0362-RELATED"/>
    <property type="match status" value="1"/>
</dbReference>
<dbReference type="InterPro" id="IPR006128">
    <property type="entry name" value="Lipoprotein_PsaA-like"/>
</dbReference>
<dbReference type="PRINTS" id="PR00691">
    <property type="entry name" value="ADHESINB"/>
</dbReference>
<evidence type="ECO:0000313" key="7">
    <source>
        <dbReference type="EMBL" id="TNL95706.1"/>
    </source>
</evidence>